<evidence type="ECO:0000313" key="2">
    <source>
        <dbReference type="EMBL" id="KAG6370507.1"/>
    </source>
</evidence>
<dbReference type="AlphaFoldDB" id="A0A8I2YEP0"/>
<protein>
    <recommendedName>
        <fullName evidence="1">FAD-binding FR-type domain-containing protein</fullName>
    </recommendedName>
</protein>
<dbReference type="PANTHER" id="PTHR42815:SF2">
    <property type="entry name" value="FAD-BINDING, PUTATIVE (AFU_ORTHOLOGUE AFUA_6G07600)-RELATED"/>
    <property type="match status" value="1"/>
</dbReference>
<keyword evidence="3" id="KW-1185">Reference proteome</keyword>
<dbReference type="PROSITE" id="PS51384">
    <property type="entry name" value="FAD_FR"/>
    <property type="match status" value="1"/>
</dbReference>
<evidence type="ECO:0000313" key="3">
    <source>
        <dbReference type="Proteomes" id="UP000683000"/>
    </source>
</evidence>
<sequence>MSLSQALLLKFQHDGYVNGWHKGEHAIQHKMGYAGVMSQAWTWIEPEMPEEHQAFYKTRLPFIPVTTIDDRQRPWSSILAGRDGQPGFVTSQHLDELTLNAHVWEGDPFPQNVALGSRGSPVLIAGIGVDFSTRRRNKFAGYVEALEDDGPVLRVHSVVNEAIGECPKYINIRDLMAFSETNPCVVYRCLNLSPDERLPDDIVSFIHGSDALFFGTYYDAREDGEQFLSHVGMNYRGGRPGFARIRPSDGRTLVIPDYSGNRLLTSLGNIEATPVAGVTFVSFETGAVLYLTGDAHNFVGPVAQQLMPRINALTTIHVTGYIFVEDALPVRQKPGTQVQRSPYSPPIQLLAEEITSTYFVDELQETPMATLTRIEVHSHDIATFTFESPTHVNIVPGQAAILDCKPFVGTLPYQHMAPENPMSVNDDRIRTWTVSRSSRWAGPFPESRNAGTTAGPMSFSLTVRHKPGGAVTSALFAITEQMGKFRPELLEDARPLQFSMPLVGVAGDFTLPTEADACVSGQGGDSSPCAGTRKWLWLAGGIGVTPFLAMFAGLREGHTNDIILVLSTREPDVLLALIASALERKGDHVREHGKHQGTLSIHLFSRFPVTSSSSVATTHGTVLAVEVTHHPGRLNEDTLRTLNIEDVQERQAYVCGSESFERAVLGALKQVGVDTRKVRKEGFVY</sequence>
<accession>A0A8I2YEP0</accession>
<feature type="domain" description="FAD-binding FR-type" evidence="1">
    <location>
        <begin position="364"/>
        <end position="512"/>
    </location>
</feature>
<dbReference type="Gene3D" id="3.40.50.80">
    <property type="entry name" value="Nucleotide-binding domain of ferredoxin-NADP reductase (FNR) module"/>
    <property type="match status" value="1"/>
</dbReference>
<reference evidence="2" key="1">
    <citation type="submission" date="2021-03" db="EMBL/GenBank/DDBJ databases">
        <title>Evolutionary innovations through gain and loss of genes in the ectomycorrhizal Boletales.</title>
        <authorList>
            <person name="Wu G."/>
            <person name="Miyauchi S."/>
            <person name="Morin E."/>
            <person name="Yang Z.-L."/>
            <person name="Xu J."/>
            <person name="Martin F.M."/>
        </authorList>
    </citation>
    <scope>NUCLEOTIDE SEQUENCE</scope>
    <source>
        <strain evidence="2">BR01</strain>
    </source>
</reference>
<comment type="caution">
    <text evidence="2">The sequence shown here is derived from an EMBL/GenBank/DDBJ whole genome shotgun (WGS) entry which is preliminary data.</text>
</comment>
<dbReference type="OrthoDB" id="436496at2759"/>
<dbReference type="SUPFAM" id="SSF52343">
    <property type="entry name" value="Ferredoxin reductase-like, C-terminal NADP-linked domain"/>
    <property type="match status" value="1"/>
</dbReference>
<dbReference type="SUPFAM" id="SSF63380">
    <property type="entry name" value="Riboflavin synthase domain-like"/>
    <property type="match status" value="1"/>
</dbReference>
<dbReference type="Proteomes" id="UP000683000">
    <property type="component" value="Unassembled WGS sequence"/>
</dbReference>
<dbReference type="InterPro" id="IPR017927">
    <property type="entry name" value="FAD-bd_FR_type"/>
</dbReference>
<dbReference type="PANTHER" id="PTHR42815">
    <property type="entry name" value="FAD-BINDING, PUTATIVE (AFU_ORTHOLOGUE AFUA_6G07600)-RELATED"/>
    <property type="match status" value="1"/>
</dbReference>
<dbReference type="EMBL" id="JAGFBS010000048">
    <property type="protein sequence ID" value="KAG6370507.1"/>
    <property type="molecule type" value="Genomic_DNA"/>
</dbReference>
<dbReference type="InterPro" id="IPR017938">
    <property type="entry name" value="Riboflavin_synthase-like_b-brl"/>
</dbReference>
<dbReference type="InterPro" id="IPR012349">
    <property type="entry name" value="Split_barrel_FMN-bd"/>
</dbReference>
<gene>
    <name evidence="2" type="ORF">JVT61DRAFT_11288</name>
</gene>
<organism evidence="2 3">
    <name type="scientific">Boletus reticuloceps</name>
    <dbReference type="NCBI Taxonomy" id="495285"/>
    <lineage>
        <taxon>Eukaryota</taxon>
        <taxon>Fungi</taxon>
        <taxon>Dikarya</taxon>
        <taxon>Basidiomycota</taxon>
        <taxon>Agaricomycotina</taxon>
        <taxon>Agaricomycetes</taxon>
        <taxon>Agaricomycetidae</taxon>
        <taxon>Boletales</taxon>
        <taxon>Boletineae</taxon>
        <taxon>Boletaceae</taxon>
        <taxon>Boletoideae</taxon>
        <taxon>Boletus</taxon>
    </lineage>
</organism>
<name>A0A8I2YEP0_9AGAM</name>
<dbReference type="GO" id="GO:0016491">
    <property type="term" value="F:oxidoreductase activity"/>
    <property type="evidence" value="ECO:0007669"/>
    <property type="project" value="InterPro"/>
</dbReference>
<dbReference type="Gene3D" id="2.30.110.10">
    <property type="entry name" value="Electron Transport, Fmn-binding Protein, Chain A"/>
    <property type="match status" value="1"/>
</dbReference>
<dbReference type="InterPro" id="IPR039261">
    <property type="entry name" value="FNR_nucleotide-bd"/>
</dbReference>
<proteinExistence type="predicted"/>
<evidence type="ECO:0000259" key="1">
    <source>
        <dbReference type="PROSITE" id="PS51384"/>
    </source>
</evidence>